<dbReference type="InterPro" id="IPR001543">
    <property type="entry name" value="FliN-like_C"/>
</dbReference>
<evidence type="ECO:0000259" key="11">
    <source>
        <dbReference type="Pfam" id="PF01052"/>
    </source>
</evidence>
<evidence type="ECO:0000256" key="1">
    <source>
        <dbReference type="ARBA" id="ARBA00004117"/>
    </source>
</evidence>
<dbReference type="EMBL" id="SSNY01000004">
    <property type="protein sequence ID" value="THF57860.1"/>
    <property type="molecule type" value="Genomic_DNA"/>
</dbReference>
<keyword evidence="9" id="KW-0975">Bacterial flagellum</keyword>
<evidence type="ECO:0000313" key="13">
    <source>
        <dbReference type="Proteomes" id="UP000306441"/>
    </source>
</evidence>
<accession>A0ABY2Q7X0</accession>
<name>A0ABY2Q7X0_9HYPH</name>
<keyword evidence="6" id="KW-0145">Chemotaxis</keyword>
<feature type="domain" description="Flagellar motor switch protein FliN-like C-terminal" evidence="11">
    <location>
        <begin position="225"/>
        <end position="294"/>
    </location>
</feature>
<keyword evidence="13" id="KW-1185">Reference proteome</keyword>
<comment type="similarity">
    <text evidence="3">Belongs to the FliM family.</text>
</comment>
<evidence type="ECO:0000256" key="5">
    <source>
        <dbReference type="ARBA" id="ARBA00022475"/>
    </source>
</evidence>
<dbReference type="Gene3D" id="2.30.330.10">
    <property type="entry name" value="SpoA-like"/>
    <property type="match status" value="1"/>
</dbReference>
<keyword evidence="12" id="KW-0282">Flagellum</keyword>
<evidence type="ECO:0000256" key="2">
    <source>
        <dbReference type="ARBA" id="ARBA00004202"/>
    </source>
</evidence>
<dbReference type="RefSeq" id="WP_136356248.1">
    <property type="nucleotide sequence ID" value="NZ_SSNY01000004.1"/>
</dbReference>
<comment type="caution">
    <text evidence="12">The sequence shown here is derived from an EMBL/GenBank/DDBJ whole genome shotgun (WGS) entry which is preliminary data.</text>
</comment>
<keyword evidence="12" id="KW-0969">Cilium</keyword>
<keyword evidence="8" id="KW-0472">Membrane</keyword>
<dbReference type="PANTHER" id="PTHR30034">
    <property type="entry name" value="FLAGELLAR MOTOR SWITCH PROTEIN FLIM"/>
    <property type="match status" value="1"/>
</dbReference>
<evidence type="ECO:0000313" key="12">
    <source>
        <dbReference type="EMBL" id="THF57860.1"/>
    </source>
</evidence>
<keyword evidence="5" id="KW-1003">Cell membrane</keyword>
<gene>
    <name evidence="12" type="ORF">E6C48_08935</name>
</gene>
<dbReference type="Proteomes" id="UP000306441">
    <property type="component" value="Unassembled WGS sequence"/>
</dbReference>
<dbReference type="SUPFAM" id="SSF101801">
    <property type="entry name" value="Surface presentation of antigens (SPOA)"/>
    <property type="match status" value="1"/>
</dbReference>
<organism evidence="12 13">
    <name type="scientific">Ollibium composti</name>
    <dbReference type="NCBI Taxonomy" id="2675109"/>
    <lineage>
        <taxon>Bacteria</taxon>
        <taxon>Pseudomonadati</taxon>
        <taxon>Pseudomonadota</taxon>
        <taxon>Alphaproteobacteria</taxon>
        <taxon>Hyphomicrobiales</taxon>
        <taxon>Phyllobacteriaceae</taxon>
        <taxon>Ollibium</taxon>
    </lineage>
</organism>
<dbReference type="Gene3D" id="3.40.1550.10">
    <property type="entry name" value="CheC-like"/>
    <property type="match status" value="1"/>
</dbReference>
<evidence type="ECO:0000256" key="9">
    <source>
        <dbReference type="ARBA" id="ARBA00023143"/>
    </source>
</evidence>
<evidence type="ECO:0000256" key="8">
    <source>
        <dbReference type="ARBA" id="ARBA00023136"/>
    </source>
</evidence>
<dbReference type="InterPro" id="IPR036429">
    <property type="entry name" value="SpoA-like_sf"/>
</dbReference>
<evidence type="ECO:0000256" key="6">
    <source>
        <dbReference type="ARBA" id="ARBA00022500"/>
    </source>
</evidence>
<dbReference type="InterPro" id="IPR028976">
    <property type="entry name" value="CheC-like_sf"/>
</dbReference>
<dbReference type="PANTHER" id="PTHR30034:SF6">
    <property type="entry name" value="YOP PROTEINS TRANSLOCATION PROTEIN Q"/>
    <property type="match status" value="1"/>
</dbReference>
<comment type="function">
    <text evidence="10">FliM is one of three proteins (FliG, FliN, FliM) that forms the rotor-mounted switch complex (C ring), located at the base of the basal body. This complex interacts with the CheY and CheZ chemotaxis proteins, in addition to contacting components of the motor that determine the direction of flagellar rotation.</text>
</comment>
<comment type="subcellular location">
    <subcellularLocation>
        <location evidence="1">Bacterial flagellum basal body</location>
    </subcellularLocation>
    <subcellularLocation>
        <location evidence="2">Cell membrane</location>
        <topology evidence="2">Peripheral membrane protein</topology>
    </subcellularLocation>
</comment>
<keyword evidence="12" id="KW-0966">Cell projection</keyword>
<keyword evidence="7" id="KW-0283">Flagellar rotation</keyword>
<sequence>MSAAASPAEMRAFIVERLVGDTGEPDQVAAAARALAERAVPAIVAGLGESLGVPVSVEVADVALIRMAQARPGVTNHAMTIAASTSSPDALVLAIDNDAVAVVVSLLFGGDAGEPAAPIARDLSPLEIEVATSVFEQIARAVNGSGPRAFEFKLPVPMAMTGQDMARHLLRDGPAVRVVFSLATAASRGTVALTMPQRVLLKHRGDAGMPAGDGTGPDWRQRFSEEVMRSAVSLEATMPLARLTLGEIAALEPGQVIELDEAAQTSARLTARNKTLFVCEFGKLGQNYTVRIRHPYDAGQDFIDGLMPG</sequence>
<dbReference type="Pfam" id="PF01052">
    <property type="entry name" value="FliMN_C"/>
    <property type="match status" value="1"/>
</dbReference>
<evidence type="ECO:0000256" key="7">
    <source>
        <dbReference type="ARBA" id="ARBA00022779"/>
    </source>
</evidence>
<proteinExistence type="inferred from homology"/>
<protein>
    <recommendedName>
        <fullName evidence="4">Flagellar motor switch protein FliM</fullName>
    </recommendedName>
</protein>
<evidence type="ECO:0000256" key="10">
    <source>
        <dbReference type="ARBA" id="ARBA00025044"/>
    </source>
</evidence>
<evidence type="ECO:0000256" key="4">
    <source>
        <dbReference type="ARBA" id="ARBA00021898"/>
    </source>
</evidence>
<reference evidence="12 13" key="1">
    <citation type="submission" date="2019-04" db="EMBL/GenBank/DDBJ databases">
        <title>Mesorhizobium composti sp. nov., isolated from compost.</title>
        <authorList>
            <person name="Lin S.-Y."/>
            <person name="Hameed A."/>
            <person name="Hsieh Y.-T."/>
            <person name="Young C.-C."/>
        </authorList>
    </citation>
    <scope>NUCLEOTIDE SEQUENCE [LARGE SCALE GENOMIC DNA]</scope>
    <source>
        <strain evidence="12 13">CC-YTH430</strain>
    </source>
</reference>
<evidence type="ECO:0000256" key="3">
    <source>
        <dbReference type="ARBA" id="ARBA00011049"/>
    </source>
</evidence>